<reference evidence="1 2" key="1">
    <citation type="journal article" date="2024" name="Proc. Natl. Acad. Sci. U.S.A.">
        <title>The evolutionary genomics of adaptation to stress in wild rhizobium bacteria.</title>
        <authorList>
            <person name="Kehlet-Delgado H."/>
            <person name="Montoya A.P."/>
            <person name="Jensen K.T."/>
            <person name="Wendlandt C.E."/>
            <person name="Dexheimer C."/>
            <person name="Roberts M."/>
            <person name="Torres Martinez L."/>
            <person name="Friesen M.L."/>
            <person name="Griffitts J.S."/>
            <person name="Porter S.S."/>
        </authorList>
    </citation>
    <scope>NUCLEOTIDE SEQUENCE [LARGE SCALE GENOMIC DNA]</scope>
    <source>
        <strain evidence="1 2">M0729</strain>
    </source>
</reference>
<protein>
    <submittedName>
        <fullName evidence="1">Uncharacterized protein</fullName>
    </submittedName>
</protein>
<dbReference type="Proteomes" id="UP001464387">
    <property type="component" value="Unassembled WGS sequence"/>
</dbReference>
<keyword evidence="2" id="KW-1185">Reference proteome</keyword>
<name>A0ABV1YQT2_9HYPH</name>
<proteinExistence type="predicted"/>
<gene>
    <name evidence="1" type="ORF">NKI33_30525</name>
</gene>
<dbReference type="EMBL" id="JAMYPJ010000070">
    <property type="protein sequence ID" value="MER8937277.1"/>
    <property type="molecule type" value="Genomic_DNA"/>
</dbReference>
<evidence type="ECO:0000313" key="1">
    <source>
        <dbReference type="EMBL" id="MER8937277.1"/>
    </source>
</evidence>
<accession>A0ABV1YQT2</accession>
<dbReference type="RefSeq" id="WP_287275190.1">
    <property type="nucleotide sequence ID" value="NZ_JAMYMY010000065.1"/>
</dbReference>
<evidence type="ECO:0000313" key="2">
    <source>
        <dbReference type="Proteomes" id="UP001464387"/>
    </source>
</evidence>
<comment type="caution">
    <text evidence="1">The sequence shown here is derived from an EMBL/GenBank/DDBJ whole genome shotgun (WGS) entry which is preliminary data.</text>
</comment>
<organism evidence="1 2">
    <name type="scientific">Mesorhizobium opportunistum</name>
    <dbReference type="NCBI Taxonomy" id="593909"/>
    <lineage>
        <taxon>Bacteria</taxon>
        <taxon>Pseudomonadati</taxon>
        <taxon>Pseudomonadota</taxon>
        <taxon>Alphaproteobacteria</taxon>
        <taxon>Hyphomicrobiales</taxon>
        <taxon>Phyllobacteriaceae</taxon>
        <taxon>Mesorhizobium</taxon>
    </lineage>
</organism>
<sequence>MSLAKGFARDGIGASLLGFEIFVRWTSLREMAQFHLSGKTRFDGYTADDGLVTAQSRSSRILARPVWE</sequence>